<accession>A0ABT2FI98</accession>
<comment type="caution">
    <text evidence="1">The sequence shown here is derived from an EMBL/GenBank/DDBJ whole genome shotgun (WGS) entry which is preliminary data.</text>
</comment>
<dbReference type="SUPFAM" id="SSF53067">
    <property type="entry name" value="Actin-like ATPase domain"/>
    <property type="match status" value="1"/>
</dbReference>
<reference evidence="2" key="1">
    <citation type="submission" date="2023-07" db="EMBL/GenBank/DDBJ databases">
        <title>Shewanella mangrovi sp. nov., an acetaldehyde- degrading bacterium isolated from mangrove sediment.</title>
        <authorList>
            <person name="Liu Y."/>
        </authorList>
    </citation>
    <scope>NUCLEOTIDE SEQUENCE [LARGE SCALE GENOMIC DNA]</scope>
    <source>
        <strain evidence="2">C32</strain>
    </source>
</reference>
<name>A0ABT2FI98_9GAMM</name>
<dbReference type="Proteomes" id="UP001201549">
    <property type="component" value="Unassembled WGS sequence"/>
</dbReference>
<evidence type="ECO:0000313" key="1">
    <source>
        <dbReference type="EMBL" id="MCS4556031.1"/>
    </source>
</evidence>
<dbReference type="InterPro" id="IPR043129">
    <property type="entry name" value="ATPase_NBD"/>
</dbReference>
<protein>
    <submittedName>
        <fullName evidence="1">MSHA biogenesis protein MshI</fullName>
    </submittedName>
</protein>
<dbReference type="EMBL" id="JAKOGG010000003">
    <property type="protein sequence ID" value="MCS4556031.1"/>
    <property type="molecule type" value="Genomic_DNA"/>
</dbReference>
<organism evidence="1 2">
    <name type="scientific">Shewanella electrica</name>
    <dbReference type="NCBI Taxonomy" id="515560"/>
    <lineage>
        <taxon>Bacteria</taxon>
        <taxon>Pseudomonadati</taxon>
        <taxon>Pseudomonadota</taxon>
        <taxon>Gammaproteobacteria</taxon>
        <taxon>Alteromonadales</taxon>
        <taxon>Shewanellaceae</taxon>
        <taxon>Shewanella</taxon>
    </lineage>
</organism>
<sequence>MTTAPLKRWQFWRASRPKQQLGVFIGAQAAWVTSAAAADNIRFYAHQRDWHNLWDKIAADFDASQVQIVLGAGQYQLLAADKPAVPDDEIPQALLWSVKDMVATPATNIHLDYFEFPSKASNKLQVVVTDKQQMMQLAQAVEGHDFALQGISIEELMLANLFGNEPQARLVLSHLPGEEVLLTVVRDGELWMQRRLRGFSGLDHFTADDLRQRIADALSLEIQRSMDFFESQLRQAPVSSLELLCGGENQLLATLVAANFNQPVNVVAAHDIGGKLAQLSCLELAREAE</sequence>
<evidence type="ECO:0000313" key="2">
    <source>
        <dbReference type="Proteomes" id="UP001201549"/>
    </source>
</evidence>
<proteinExistence type="predicted"/>
<keyword evidence="2" id="KW-1185">Reference proteome</keyword>
<dbReference type="Gene3D" id="3.30.420.380">
    <property type="match status" value="1"/>
</dbReference>
<dbReference type="RefSeq" id="WP_238895437.1">
    <property type="nucleotide sequence ID" value="NZ_JAKOGG010000003.1"/>
</dbReference>
<gene>
    <name evidence="1" type="ORF">L9G74_06230</name>
</gene>